<dbReference type="EMBL" id="ML977626">
    <property type="protein sequence ID" value="KAF1996399.1"/>
    <property type="molecule type" value="Genomic_DNA"/>
</dbReference>
<reference evidence="4" key="1">
    <citation type="journal article" date="2020" name="Stud. Mycol.">
        <title>101 Dothideomycetes genomes: a test case for predicting lifestyles and emergence of pathogens.</title>
        <authorList>
            <person name="Haridas S."/>
            <person name="Albert R."/>
            <person name="Binder M."/>
            <person name="Bloem J."/>
            <person name="Labutti K."/>
            <person name="Salamov A."/>
            <person name="Andreopoulos B."/>
            <person name="Baker S."/>
            <person name="Barry K."/>
            <person name="Bills G."/>
            <person name="Bluhm B."/>
            <person name="Cannon C."/>
            <person name="Castanera R."/>
            <person name="Culley D."/>
            <person name="Daum C."/>
            <person name="Ezra D."/>
            <person name="Gonzalez J."/>
            <person name="Henrissat B."/>
            <person name="Kuo A."/>
            <person name="Liang C."/>
            <person name="Lipzen A."/>
            <person name="Lutzoni F."/>
            <person name="Magnuson J."/>
            <person name="Mondo S."/>
            <person name="Nolan M."/>
            <person name="Ohm R."/>
            <person name="Pangilinan J."/>
            <person name="Park H.-J."/>
            <person name="Ramirez L."/>
            <person name="Alfaro M."/>
            <person name="Sun H."/>
            <person name="Tritt A."/>
            <person name="Yoshinaga Y."/>
            <person name="Zwiers L.-H."/>
            <person name="Turgeon B."/>
            <person name="Goodwin S."/>
            <person name="Spatafora J."/>
            <person name="Crous P."/>
            <person name="Grigoriev I."/>
        </authorList>
    </citation>
    <scope>NUCLEOTIDE SEQUENCE</scope>
    <source>
        <strain evidence="4">CBS 123094</strain>
    </source>
</reference>
<name>A0A6A5W6G5_9PLEO</name>
<proteinExistence type="predicted"/>
<keyword evidence="2" id="KW-0040">ANK repeat</keyword>
<evidence type="ECO:0008006" key="6">
    <source>
        <dbReference type="Google" id="ProtNLM"/>
    </source>
</evidence>
<gene>
    <name evidence="4" type="ORF">P154DRAFT_579995</name>
</gene>
<evidence type="ECO:0000313" key="5">
    <source>
        <dbReference type="Proteomes" id="UP000799779"/>
    </source>
</evidence>
<accession>A0A6A5W6G5</accession>
<evidence type="ECO:0000256" key="3">
    <source>
        <dbReference type="SAM" id="MobiDB-lite"/>
    </source>
</evidence>
<evidence type="ECO:0000313" key="4">
    <source>
        <dbReference type="EMBL" id="KAF1996399.1"/>
    </source>
</evidence>
<dbReference type="AlphaFoldDB" id="A0A6A5W6G5"/>
<dbReference type="PANTHER" id="PTHR24198:SF165">
    <property type="entry name" value="ANKYRIN REPEAT-CONTAINING PROTEIN-RELATED"/>
    <property type="match status" value="1"/>
</dbReference>
<organism evidence="4 5">
    <name type="scientific">Amniculicola lignicola CBS 123094</name>
    <dbReference type="NCBI Taxonomy" id="1392246"/>
    <lineage>
        <taxon>Eukaryota</taxon>
        <taxon>Fungi</taxon>
        <taxon>Dikarya</taxon>
        <taxon>Ascomycota</taxon>
        <taxon>Pezizomycotina</taxon>
        <taxon>Dothideomycetes</taxon>
        <taxon>Pleosporomycetidae</taxon>
        <taxon>Pleosporales</taxon>
        <taxon>Amniculicolaceae</taxon>
        <taxon>Amniculicola</taxon>
    </lineage>
</organism>
<dbReference type="SUPFAM" id="SSF48403">
    <property type="entry name" value="Ankyrin repeat"/>
    <property type="match status" value="1"/>
</dbReference>
<dbReference type="SMART" id="SM00248">
    <property type="entry name" value="ANK"/>
    <property type="match status" value="3"/>
</dbReference>
<dbReference type="Gene3D" id="1.25.40.20">
    <property type="entry name" value="Ankyrin repeat-containing domain"/>
    <property type="match status" value="1"/>
</dbReference>
<keyword evidence="5" id="KW-1185">Reference proteome</keyword>
<dbReference type="InterPro" id="IPR002110">
    <property type="entry name" value="Ankyrin_rpt"/>
</dbReference>
<dbReference type="Proteomes" id="UP000799779">
    <property type="component" value="Unassembled WGS sequence"/>
</dbReference>
<evidence type="ECO:0000256" key="1">
    <source>
        <dbReference type="ARBA" id="ARBA00022737"/>
    </source>
</evidence>
<feature type="region of interest" description="Disordered" evidence="3">
    <location>
        <begin position="420"/>
        <end position="445"/>
    </location>
</feature>
<keyword evidence="1" id="KW-0677">Repeat</keyword>
<dbReference type="PANTHER" id="PTHR24198">
    <property type="entry name" value="ANKYRIN REPEAT AND PROTEIN KINASE DOMAIN-CONTAINING PROTEIN"/>
    <property type="match status" value="1"/>
</dbReference>
<dbReference type="InterPro" id="IPR036770">
    <property type="entry name" value="Ankyrin_rpt-contain_sf"/>
</dbReference>
<sequence>MAPRKRAPPPLLTLDQKLFDRIMKEYMNTENEKQFWRNRAVCRTFYDTITQHCFKSPPQPLWKTIQKVHLVDFLQYWSRQDYVPSKLDPIITFIDAAAEKFSCFKLHPPATKRQLREWIIQALVYTENGRRFEWIRTHSPLQGQIQPEVVLAVAAAVGCTDVVDRLISQSVGILASNKNGPWSATVPLGCAIQAAAATGKTYLLSTLLRSLLPLPTEFESRTQIEYTLCQAIDSAIRSGQPGTAESSSLVALFNFWHNEGVGMYHKISWFDWEMWFDAAVQASNLEVLKKLLHLANFRSDRHPILHLAAQSCRYGRDTFIRHLLDTDKVSSNDTYTFSGYYGELSGSLLWFTVQSQDCRTARILLNNGADVDADGGYILGEAIKRGRADTVRLLVDHGCKVTSKLVQCAEGAGIYGLKPTDNQLQENQSRGRRKRRKLNYDESTE</sequence>
<evidence type="ECO:0000256" key="2">
    <source>
        <dbReference type="ARBA" id="ARBA00023043"/>
    </source>
</evidence>
<protein>
    <recommendedName>
        <fullName evidence="6">Ankyrin</fullName>
    </recommendedName>
</protein>
<dbReference type="OrthoDB" id="194358at2759"/>